<evidence type="ECO:0000256" key="4">
    <source>
        <dbReference type="ARBA" id="ARBA00011738"/>
    </source>
</evidence>
<dbReference type="GO" id="GO:0006633">
    <property type="term" value="P:fatty acid biosynthetic process"/>
    <property type="evidence" value="ECO:0007669"/>
    <property type="project" value="UniProtKB-KW"/>
</dbReference>
<feature type="binding site" evidence="15">
    <location>
        <position position="267"/>
    </location>
    <ligand>
        <name>Fe cation</name>
        <dbReference type="ChEBI" id="CHEBI:24875"/>
        <label>2</label>
    </ligand>
</feature>
<dbReference type="CDD" id="cd01050">
    <property type="entry name" value="Acyl_ACP_Desat"/>
    <property type="match status" value="1"/>
</dbReference>
<evidence type="ECO:0000256" key="14">
    <source>
        <dbReference type="ARBA" id="ARBA00023160"/>
    </source>
</evidence>
<dbReference type="InterPro" id="IPR009078">
    <property type="entry name" value="Ferritin-like_SF"/>
</dbReference>
<comment type="cofactor">
    <cofactor evidence="15">
        <name>Fe cation</name>
        <dbReference type="ChEBI" id="CHEBI:24875"/>
    </cofactor>
    <text evidence="15">Binds 2 iron ions per subunit.</text>
</comment>
<dbReference type="Gramene" id="EFJ34273">
    <property type="protein sequence ID" value="EFJ34273"/>
    <property type="gene ID" value="SELMODRAFT_82227"/>
</dbReference>
<dbReference type="InterPro" id="IPR005067">
    <property type="entry name" value="Fatty_acid_desaturase-2"/>
</dbReference>
<dbReference type="Proteomes" id="UP000001514">
    <property type="component" value="Unassembled WGS sequence"/>
</dbReference>
<evidence type="ECO:0000256" key="8">
    <source>
        <dbReference type="ARBA" id="ARBA00022723"/>
    </source>
</evidence>
<feature type="binding site" evidence="15">
    <location>
        <position position="181"/>
    </location>
    <ligand>
        <name>Fe cation</name>
        <dbReference type="ChEBI" id="CHEBI:24875"/>
        <label>1</label>
    </ligand>
</feature>
<feature type="binding site" evidence="15">
    <location>
        <position position="234"/>
    </location>
    <ligand>
        <name>Fe cation</name>
        <dbReference type="ChEBI" id="CHEBI:24875"/>
        <label>2</label>
    </ligand>
</feature>
<reference evidence="16 17" key="1">
    <citation type="journal article" date="2011" name="Science">
        <title>The Selaginella genome identifies genetic changes associated with the evolution of vascular plants.</title>
        <authorList>
            <person name="Banks J.A."/>
            <person name="Nishiyama T."/>
            <person name="Hasebe M."/>
            <person name="Bowman J.L."/>
            <person name="Gribskov M."/>
            <person name="dePamphilis C."/>
            <person name="Albert V.A."/>
            <person name="Aono N."/>
            <person name="Aoyama T."/>
            <person name="Ambrose B.A."/>
            <person name="Ashton N.W."/>
            <person name="Axtell M.J."/>
            <person name="Barker E."/>
            <person name="Barker M.S."/>
            <person name="Bennetzen J.L."/>
            <person name="Bonawitz N.D."/>
            <person name="Chapple C."/>
            <person name="Cheng C."/>
            <person name="Correa L.G."/>
            <person name="Dacre M."/>
            <person name="DeBarry J."/>
            <person name="Dreyer I."/>
            <person name="Elias M."/>
            <person name="Engstrom E.M."/>
            <person name="Estelle M."/>
            <person name="Feng L."/>
            <person name="Finet C."/>
            <person name="Floyd S.K."/>
            <person name="Frommer W.B."/>
            <person name="Fujita T."/>
            <person name="Gramzow L."/>
            <person name="Gutensohn M."/>
            <person name="Harholt J."/>
            <person name="Hattori M."/>
            <person name="Heyl A."/>
            <person name="Hirai T."/>
            <person name="Hiwatashi Y."/>
            <person name="Ishikawa M."/>
            <person name="Iwata M."/>
            <person name="Karol K.G."/>
            <person name="Koehler B."/>
            <person name="Kolukisaoglu U."/>
            <person name="Kubo M."/>
            <person name="Kurata T."/>
            <person name="Lalonde S."/>
            <person name="Li K."/>
            <person name="Li Y."/>
            <person name="Litt A."/>
            <person name="Lyons E."/>
            <person name="Manning G."/>
            <person name="Maruyama T."/>
            <person name="Michael T.P."/>
            <person name="Mikami K."/>
            <person name="Miyazaki S."/>
            <person name="Morinaga S."/>
            <person name="Murata T."/>
            <person name="Mueller-Roeber B."/>
            <person name="Nelson D.R."/>
            <person name="Obara M."/>
            <person name="Oguri Y."/>
            <person name="Olmstead R.G."/>
            <person name="Onodera N."/>
            <person name="Petersen B.L."/>
            <person name="Pils B."/>
            <person name="Prigge M."/>
            <person name="Rensing S.A."/>
            <person name="Riano-Pachon D.M."/>
            <person name="Roberts A.W."/>
            <person name="Sato Y."/>
            <person name="Scheller H.V."/>
            <person name="Schulz B."/>
            <person name="Schulz C."/>
            <person name="Shakirov E.V."/>
            <person name="Shibagaki N."/>
            <person name="Shinohara N."/>
            <person name="Shippen D.E."/>
            <person name="Soerensen I."/>
            <person name="Sotooka R."/>
            <person name="Sugimoto N."/>
            <person name="Sugita M."/>
            <person name="Sumikawa N."/>
            <person name="Tanurdzic M."/>
            <person name="Theissen G."/>
            <person name="Ulvskov P."/>
            <person name="Wakazuki S."/>
            <person name="Weng J.K."/>
            <person name="Willats W.W."/>
            <person name="Wipf D."/>
            <person name="Wolf P.G."/>
            <person name="Yang L."/>
            <person name="Zimmer A.D."/>
            <person name="Zhu Q."/>
            <person name="Mitros T."/>
            <person name="Hellsten U."/>
            <person name="Loque D."/>
            <person name="Otillar R."/>
            <person name="Salamov A."/>
            <person name="Schmutz J."/>
            <person name="Shapiro H."/>
            <person name="Lindquist E."/>
            <person name="Lucas S."/>
            <person name="Rokhsar D."/>
            <person name="Grigoriev I.V."/>
        </authorList>
    </citation>
    <scope>NUCLEOTIDE SEQUENCE [LARGE SCALE GENOMIC DNA]</scope>
</reference>
<dbReference type="GO" id="GO:0009507">
    <property type="term" value="C:chloroplast"/>
    <property type="evidence" value="ECO:0007669"/>
    <property type="project" value="UniProtKB-SubCell"/>
</dbReference>
<keyword evidence="10" id="KW-0809">Transit peptide</keyword>
<evidence type="ECO:0000256" key="5">
    <source>
        <dbReference type="ARBA" id="ARBA00022516"/>
    </source>
</evidence>
<dbReference type="GO" id="GO:0046872">
    <property type="term" value="F:metal ion binding"/>
    <property type="evidence" value="ECO:0007669"/>
    <property type="project" value="UniProtKB-KW"/>
</dbReference>
<evidence type="ECO:0000256" key="7">
    <source>
        <dbReference type="ARBA" id="ARBA00022640"/>
    </source>
</evidence>
<dbReference type="PANTHER" id="PTHR31155:SF9">
    <property type="entry name" value="STEAROYL-[ACYL-CARRIER-PROTEIN] 9-DESATURASE 7, CHLOROPLASTIC"/>
    <property type="match status" value="1"/>
</dbReference>
<dbReference type="InterPro" id="IPR012348">
    <property type="entry name" value="RNR-like"/>
</dbReference>
<feature type="binding site" evidence="15">
    <location>
        <position position="270"/>
    </location>
    <ligand>
        <name>Fe cation</name>
        <dbReference type="ChEBI" id="CHEBI:24875"/>
        <label>2</label>
    </ligand>
</feature>
<evidence type="ECO:0000313" key="17">
    <source>
        <dbReference type="Proteomes" id="UP000001514"/>
    </source>
</evidence>
<dbReference type="STRING" id="88036.D8QYN8"/>
<keyword evidence="8 15" id="KW-0479">Metal-binding</keyword>
<evidence type="ECO:0000256" key="6">
    <source>
        <dbReference type="ARBA" id="ARBA00022528"/>
    </source>
</evidence>
<evidence type="ECO:0008006" key="18">
    <source>
        <dbReference type="Google" id="ProtNLM"/>
    </source>
</evidence>
<feature type="binding site" evidence="15">
    <location>
        <position position="181"/>
    </location>
    <ligand>
        <name>Fe cation</name>
        <dbReference type="ChEBI" id="CHEBI:24875"/>
        <label>2</label>
    </ligand>
</feature>
<keyword evidence="17" id="KW-1185">Reference proteome</keyword>
<dbReference type="Gene3D" id="1.10.620.20">
    <property type="entry name" value="Ribonucleotide Reductase, subunit A"/>
    <property type="match status" value="1"/>
</dbReference>
<evidence type="ECO:0000256" key="10">
    <source>
        <dbReference type="ARBA" id="ARBA00022946"/>
    </source>
</evidence>
<protein>
    <recommendedName>
        <fullName evidence="18">Acyl-[acyl-carrier-protein] desaturase</fullName>
    </recommendedName>
</protein>
<dbReference type="AlphaFoldDB" id="D8QYN8"/>
<dbReference type="PIRSF" id="PIRSF000346">
    <property type="entry name" value="Dlt9_acylACP_des"/>
    <property type="match status" value="1"/>
</dbReference>
<comment type="subcellular location">
    <subcellularLocation>
        <location evidence="2">Plastid</location>
        <location evidence="2">Chloroplast</location>
    </subcellularLocation>
</comment>
<dbReference type="Pfam" id="PF03405">
    <property type="entry name" value="FA_desaturase_2"/>
    <property type="match status" value="1"/>
</dbReference>
<evidence type="ECO:0000256" key="13">
    <source>
        <dbReference type="ARBA" id="ARBA00023098"/>
    </source>
</evidence>
<comment type="similarity">
    <text evidence="3">Belongs to the fatty acid desaturase type 2 family.</text>
</comment>
<evidence type="ECO:0000256" key="1">
    <source>
        <dbReference type="ARBA" id="ARBA00001954"/>
    </source>
</evidence>
<dbReference type="HOGENOM" id="CLU_034505_1_0_1"/>
<dbReference type="InParanoid" id="D8QYN8"/>
<comment type="cofactor">
    <cofactor evidence="1">
        <name>Fe(2+)</name>
        <dbReference type="ChEBI" id="CHEBI:29033"/>
    </cofactor>
</comment>
<keyword evidence="7" id="KW-0934">Plastid</keyword>
<evidence type="ECO:0000256" key="2">
    <source>
        <dbReference type="ARBA" id="ARBA00004229"/>
    </source>
</evidence>
<evidence type="ECO:0000256" key="9">
    <source>
        <dbReference type="ARBA" id="ARBA00022832"/>
    </source>
</evidence>
<keyword evidence="6" id="KW-0150">Chloroplast</keyword>
<keyword evidence="9" id="KW-0276">Fatty acid metabolism</keyword>
<feature type="binding site" evidence="15">
    <location>
        <position position="184"/>
    </location>
    <ligand>
        <name>Fe cation</name>
        <dbReference type="ChEBI" id="CHEBI:24875"/>
        <label>1</label>
    </ligand>
</feature>
<organism evidence="17">
    <name type="scientific">Selaginella moellendorffii</name>
    <name type="common">Spikemoss</name>
    <dbReference type="NCBI Taxonomy" id="88036"/>
    <lineage>
        <taxon>Eukaryota</taxon>
        <taxon>Viridiplantae</taxon>
        <taxon>Streptophyta</taxon>
        <taxon>Embryophyta</taxon>
        <taxon>Tracheophyta</taxon>
        <taxon>Lycopodiopsida</taxon>
        <taxon>Selaginellales</taxon>
        <taxon>Selaginellaceae</taxon>
        <taxon>Selaginella</taxon>
    </lineage>
</organism>
<evidence type="ECO:0000256" key="12">
    <source>
        <dbReference type="ARBA" id="ARBA00023004"/>
    </source>
</evidence>
<gene>
    <name evidence="16" type="ORF">SELMODRAFT_82227</name>
</gene>
<proteinExistence type="inferred from homology"/>
<sequence>METGVWLPGTSLLAPRASVRCSGSVAFVAARFVVQTSHESIRETLGGWCREVDVSGLPRTIESASRKCYVAPEKVQVFKSLEGWAEEKMLPLLKPVNKCWQPQDFLPDSSSDSFMDEVVDLRQRTKELPRDYLVCLVGDMITEEALPTYQTVLNTFEGVRDETGGSASPWATWIRAWTAEENRHGDLLNKYLYLTGRVNMRAIEKTIQNLIGAGMATHIDNDPYNGFIYTSFQERATFVSHGNTARFAKEYGDSQLATICGIIASDEKRHEIAYTRVVEKLFELDPNGTMLALANMMQKKITMPAHLMHDGENENLFEDYKFVAQKCKVYTAYDYSNIMEHLIEAWKVGSLGGLRGEAQRAQDYVCNLPARFQRLAERSEERFGKLGTHALHKNREFSWIFQGRDLALESKV</sequence>
<dbReference type="PANTHER" id="PTHR31155">
    <property type="entry name" value="ACYL- ACYL-CARRIER-PROTEIN DESATURASE-RELATED"/>
    <property type="match status" value="1"/>
</dbReference>
<evidence type="ECO:0000313" key="16">
    <source>
        <dbReference type="EMBL" id="EFJ34273.1"/>
    </source>
</evidence>
<dbReference type="SUPFAM" id="SSF47240">
    <property type="entry name" value="Ferritin-like"/>
    <property type="match status" value="1"/>
</dbReference>
<dbReference type="FunFam" id="1.10.620.20:FF:000002">
    <property type="entry name" value="Stearoyl-[acyl-carrier-protein] 9-desaturase, chloroplastic"/>
    <property type="match status" value="1"/>
</dbReference>
<dbReference type="GO" id="GO:0006631">
    <property type="term" value="P:fatty acid metabolic process"/>
    <property type="evidence" value="ECO:0000318"/>
    <property type="project" value="GO_Central"/>
</dbReference>
<keyword evidence="5" id="KW-0444">Lipid biosynthesis</keyword>
<accession>D8QYN8</accession>
<comment type="subunit">
    <text evidence="4">Homodimer.</text>
</comment>
<feature type="binding site" evidence="15">
    <location>
        <position position="267"/>
    </location>
    <ligand>
        <name>Fe cation</name>
        <dbReference type="ChEBI" id="CHEBI:24875"/>
        <label>1</label>
    </ligand>
</feature>
<dbReference type="OMA" id="IERTIQH"/>
<evidence type="ECO:0000256" key="3">
    <source>
        <dbReference type="ARBA" id="ARBA00008749"/>
    </source>
</evidence>
<dbReference type="KEGG" id="smo:SELMODRAFT_82227"/>
<feature type="binding site" evidence="15">
    <location>
        <position position="143"/>
    </location>
    <ligand>
        <name>Fe cation</name>
        <dbReference type="ChEBI" id="CHEBI:24875"/>
        <label>1</label>
    </ligand>
</feature>
<name>D8QYN8_SELML</name>
<keyword evidence="14" id="KW-0275">Fatty acid biosynthesis</keyword>
<dbReference type="EMBL" id="GL377569">
    <property type="protein sequence ID" value="EFJ34273.1"/>
    <property type="molecule type" value="Genomic_DNA"/>
</dbReference>
<keyword evidence="11" id="KW-0560">Oxidoreductase</keyword>
<keyword evidence="13" id="KW-0443">Lipid metabolism</keyword>
<evidence type="ECO:0000256" key="11">
    <source>
        <dbReference type="ARBA" id="ARBA00023002"/>
    </source>
</evidence>
<dbReference type="GO" id="GO:0045300">
    <property type="term" value="F:stearoyl-[ACP] desaturase activity"/>
    <property type="evidence" value="ECO:0000318"/>
    <property type="project" value="GO_Central"/>
</dbReference>
<evidence type="ECO:0000256" key="15">
    <source>
        <dbReference type="PIRSR" id="PIRSR000346-1"/>
    </source>
</evidence>
<keyword evidence="12 15" id="KW-0408">Iron</keyword>